<evidence type="ECO:0000313" key="4">
    <source>
        <dbReference type="Proteomes" id="UP000429607"/>
    </source>
</evidence>
<evidence type="ECO:0000313" key="6">
    <source>
        <dbReference type="Proteomes" id="UP000435112"/>
    </source>
</evidence>
<gene>
    <name evidence="2" type="ORF">PR001_g12800</name>
    <name evidence="1" type="ORF">PR002_g22164</name>
    <name evidence="3" type="ORF">PR003_g22684</name>
</gene>
<name>A0A6A3M6F5_9STRA</name>
<dbReference type="EMBL" id="QXFV01000845">
    <property type="protein sequence ID" value="KAE9023944.1"/>
    <property type="molecule type" value="Genomic_DNA"/>
</dbReference>
<dbReference type="AlphaFoldDB" id="A0A6A3M6F5"/>
<dbReference type="Proteomes" id="UP000435112">
    <property type="component" value="Unassembled WGS sequence"/>
</dbReference>
<evidence type="ECO:0000313" key="3">
    <source>
        <dbReference type="EMBL" id="KAE9300749.1"/>
    </source>
</evidence>
<dbReference type="Proteomes" id="UP000434957">
    <property type="component" value="Unassembled WGS sequence"/>
</dbReference>
<proteinExistence type="predicted"/>
<dbReference type="EMBL" id="QXFU01002339">
    <property type="protein sequence ID" value="KAE8987066.1"/>
    <property type="molecule type" value="Genomic_DNA"/>
</dbReference>
<protein>
    <submittedName>
        <fullName evidence="2">Uncharacterized protein</fullName>
    </submittedName>
</protein>
<evidence type="ECO:0000313" key="5">
    <source>
        <dbReference type="Proteomes" id="UP000434957"/>
    </source>
</evidence>
<keyword evidence="5" id="KW-1185">Reference proteome</keyword>
<sequence>MSCDAPFVLDRDALSFVSDSEDGEPLYDDDIENMNIVLRHGYVDGWIELFTAFLKSSDAGIRDEAALCLDQIATCSSYKDQVVHGTPSSV</sequence>
<dbReference type="EMBL" id="QXFT01002282">
    <property type="protein sequence ID" value="KAE9300749.1"/>
    <property type="molecule type" value="Genomic_DNA"/>
</dbReference>
<comment type="caution">
    <text evidence="2">The sequence shown here is derived from an EMBL/GenBank/DDBJ whole genome shotgun (WGS) entry which is preliminary data.</text>
</comment>
<accession>A0A6A3M6F5</accession>
<dbReference type="Proteomes" id="UP000429607">
    <property type="component" value="Unassembled WGS sequence"/>
</dbReference>
<evidence type="ECO:0000313" key="1">
    <source>
        <dbReference type="EMBL" id="KAE8987066.1"/>
    </source>
</evidence>
<reference evidence="4 6" key="1">
    <citation type="submission" date="2018-09" db="EMBL/GenBank/DDBJ databases">
        <title>Genomic investigation of the strawberry pathogen Phytophthora fragariae indicates pathogenicity is determined by transcriptional variation in three key races.</title>
        <authorList>
            <person name="Adams T.M."/>
            <person name="Armitage A.D."/>
            <person name="Sobczyk M.K."/>
            <person name="Bates H.J."/>
            <person name="Dunwell J.M."/>
            <person name="Nellist C.F."/>
            <person name="Harrison R.J."/>
        </authorList>
    </citation>
    <scope>NUCLEOTIDE SEQUENCE [LARGE SCALE GENOMIC DNA]</scope>
    <source>
        <strain evidence="2 4">SCRP249</strain>
        <strain evidence="1 6">SCRP324</strain>
        <strain evidence="3 5">SCRP333</strain>
    </source>
</reference>
<organism evidence="2 4">
    <name type="scientific">Phytophthora rubi</name>
    <dbReference type="NCBI Taxonomy" id="129364"/>
    <lineage>
        <taxon>Eukaryota</taxon>
        <taxon>Sar</taxon>
        <taxon>Stramenopiles</taxon>
        <taxon>Oomycota</taxon>
        <taxon>Peronosporomycetes</taxon>
        <taxon>Peronosporales</taxon>
        <taxon>Peronosporaceae</taxon>
        <taxon>Phytophthora</taxon>
    </lineage>
</organism>
<evidence type="ECO:0000313" key="2">
    <source>
        <dbReference type="EMBL" id="KAE9023944.1"/>
    </source>
</evidence>